<sequence length="144" mass="14491">MKYERLQDSNQVESAPGYLGTALATGSQVAAIATGERGLTSATSDCGVALATGARGTAAAAGYLGVASATGYLGSASATGDQGVAMSCGYKGKARASSGNALFLVERNDNHKIVAVWAGIAGLDRIKADVFYRLVDGVPTEVTL</sequence>
<name>A0AAU7J8H0_9CAUD</name>
<accession>A0AAU7J8H0</accession>
<dbReference type="EMBL" id="PP780467">
    <property type="protein sequence ID" value="XBN74684.1"/>
    <property type="molecule type" value="Genomic_DNA"/>
</dbReference>
<evidence type="ECO:0008006" key="2">
    <source>
        <dbReference type="Google" id="ProtNLM"/>
    </source>
</evidence>
<proteinExistence type="predicted"/>
<reference evidence="1" key="2">
    <citation type="submission" date="2024-06" db="EMBL/GenBank/DDBJ databases">
        <title>Novel bacteriophage MK21 infecting Xanthomonas citri.</title>
        <authorList>
            <person name="Song S.-H."/>
            <person name="Lee A.H."/>
            <person name="Choi K.-M."/>
            <person name="Oh D."/>
            <person name="Park J.-G."/>
        </authorList>
    </citation>
    <scope>NUCLEOTIDE SEQUENCE</scope>
</reference>
<organism evidence="1">
    <name type="scientific">Xanthomonas phage MK21</name>
    <dbReference type="NCBI Taxonomy" id="3148942"/>
    <lineage>
        <taxon>Viruses</taxon>
        <taxon>Duplodnaviria</taxon>
        <taxon>Heunggongvirae</taxon>
        <taxon>Uroviricota</taxon>
        <taxon>Caudoviricetes</taxon>
    </lineage>
</organism>
<reference evidence="1" key="1">
    <citation type="submission" date="2024-05" db="EMBL/GenBank/DDBJ databases">
        <authorList>
            <person name="Kwon M."/>
            <person name="Moon K."/>
        </authorList>
    </citation>
    <scope>NUCLEOTIDE SEQUENCE</scope>
</reference>
<evidence type="ECO:0000313" key="1">
    <source>
        <dbReference type="EMBL" id="XBN74684.1"/>
    </source>
</evidence>
<protein>
    <recommendedName>
        <fullName evidence="2">Head decoration protein</fullName>
    </recommendedName>
</protein>